<keyword evidence="2" id="KW-1185">Reference proteome</keyword>
<gene>
    <name evidence="1" type="ORF">H0267_01315</name>
</gene>
<reference evidence="1 2" key="1">
    <citation type="journal article" date="2005" name="Int. J. Syst. Evol. Microbiol.">
        <title>Halobacillus yeomjeoni sp. nov., isolated from a marine solar saltern in Korea.</title>
        <authorList>
            <person name="Yoon J.H."/>
            <person name="Kang S.J."/>
            <person name="Lee C.H."/>
            <person name="Oh H.W."/>
            <person name="Oh T.K."/>
        </authorList>
    </citation>
    <scope>NUCLEOTIDE SEQUENCE [LARGE SCALE GENOMIC DNA]</scope>
    <source>
        <strain evidence="1 2">KCTC 3957</strain>
    </source>
</reference>
<accession>A0A931MTP4</accession>
<evidence type="ECO:0008006" key="3">
    <source>
        <dbReference type="Google" id="ProtNLM"/>
    </source>
</evidence>
<proteinExistence type="predicted"/>
<dbReference type="RefSeq" id="WP_197315481.1">
    <property type="nucleotide sequence ID" value="NZ_JADZSC010000001.1"/>
</dbReference>
<protein>
    <recommendedName>
        <fullName evidence="3">TubC N-terminal docking domain-containing protein</fullName>
    </recommendedName>
</protein>
<dbReference type="AlphaFoldDB" id="A0A931MTP4"/>
<dbReference type="Proteomes" id="UP000614490">
    <property type="component" value="Unassembled WGS sequence"/>
</dbReference>
<organism evidence="1 2">
    <name type="scientific">Halobacillus yeomjeoni</name>
    <dbReference type="NCBI Taxonomy" id="311194"/>
    <lineage>
        <taxon>Bacteria</taxon>
        <taxon>Bacillati</taxon>
        <taxon>Bacillota</taxon>
        <taxon>Bacilli</taxon>
        <taxon>Bacillales</taxon>
        <taxon>Bacillaceae</taxon>
        <taxon>Halobacillus</taxon>
    </lineage>
</organism>
<comment type="caution">
    <text evidence="1">The sequence shown here is derived from an EMBL/GenBank/DDBJ whole genome shotgun (WGS) entry which is preliminary data.</text>
</comment>
<sequence length="137" mass="15677">MIATEIIHLLESEGYEIQIRNGRLVVPQGKAINPSLVAMIKDYKVEITSILNRDEELQGIGFCIGLYGSLYLKSTSENSFIFMEFMGGYWELRRETFVKSNSTAVNLKVLSSGCYSTVFNRAKGYLDYLKNRKRETR</sequence>
<evidence type="ECO:0000313" key="1">
    <source>
        <dbReference type="EMBL" id="MBH0228837.1"/>
    </source>
</evidence>
<name>A0A931MTP4_9BACI</name>
<dbReference type="EMBL" id="JADZSC010000001">
    <property type="protein sequence ID" value="MBH0228837.1"/>
    <property type="molecule type" value="Genomic_DNA"/>
</dbReference>
<evidence type="ECO:0000313" key="2">
    <source>
        <dbReference type="Proteomes" id="UP000614490"/>
    </source>
</evidence>